<sequence>MLADTLRSRDCLEDSVGGLGGVVWAGYRGRVSRGPFNNLLKSSERFGLTPAARWRGIADRAKRWRRAGGECTGQFSWNAFLGSPRSPVIPEKIRTHATT</sequence>
<dbReference type="AlphaFoldDB" id="A0A9N7V1W7"/>
<comment type="caution">
    <text evidence="1">The sequence shown here is derived from an EMBL/GenBank/DDBJ whole genome shotgun (WGS) entry which is preliminary data.</text>
</comment>
<evidence type="ECO:0000313" key="1">
    <source>
        <dbReference type="EMBL" id="CAB1443929.1"/>
    </source>
</evidence>
<dbReference type="EMBL" id="CADEAL010003224">
    <property type="protein sequence ID" value="CAB1443929.1"/>
    <property type="molecule type" value="Genomic_DNA"/>
</dbReference>
<keyword evidence="2" id="KW-1185">Reference proteome</keyword>
<reference evidence="1" key="1">
    <citation type="submission" date="2020-03" db="EMBL/GenBank/DDBJ databases">
        <authorList>
            <person name="Weist P."/>
        </authorList>
    </citation>
    <scope>NUCLEOTIDE SEQUENCE</scope>
</reference>
<gene>
    <name evidence="1" type="ORF">PLEPLA_LOCUS31645</name>
</gene>
<organism evidence="1 2">
    <name type="scientific">Pleuronectes platessa</name>
    <name type="common">European plaice</name>
    <dbReference type="NCBI Taxonomy" id="8262"/>
    <lineage>
        <taxon>Eukaryota</taxon>
        <taxon>Metazoa</taxon>
        <taxon>Chordata</taxon>
        <taxon>Craniata</taxon>
        <taxon>Vertebrata</taxon>
        <taxon>Euteleostomi</taxon>
        <taxon>Actinopterygii</taxon>
        <taxon>Neopterygii</taxon>
        <taxon>Teleostei</taxon>
        <taxon>Neoteleostei</taxon>
        <taxon>Acanthomorphata</taxon>
        <taxon>Carangaria</taxon>
        <taxon>Pleuronectiformes</taxon>
        <taxon>Pleuronectoidei</taxon>
        <taxon>Pleuronectidae</taxon>
        <taxon>Pleuronectes</taxon>
    </lineage>
</organism>
<protein>
    <submittedName>
        <fullName evidence="1">Uncharacterized protein</fullName>
    </submittedName>
</protein>
<proteinExistence type="predicted"/>
<name>A0A9N7V1W7_PLEPL</name>
<accession>A0A9N7V1W7</accession>
<dbReference type="Proteomes" id="UP001153269">
    <property type="component" value="Unassembled WGS sequence"/>
</dbReference>
<evidence type="ECO:0000313" key="2">
    <source>
        <dbReference type="Proteomes" id="UP001153269"/>
    </source>
</evidence>